<dbReference type="Proteomes" id="UP000820818">
    <property type="component" value="Linkage Group LG9"/>
</dbReference>
<dbReference type="EMBL" id="WJBH02000009">
    <property type="protein sequence ID" value="KAI9553141.1"/>
    <property type="molecule type" value="Genomic_DNA"/>
</dbReference>
<proteinExistence type="predicted"/>
<dbReference type="AlphaFoldDB" id="A0AAD5PMK9"/>
<evidence type="ECO:0000313" key="3">
    <source>
        <dbReference type="Proteomes" id="UP000820818"/>
    </source>
</evidence>
<evidence type="ECO:0000256" key="1">
    <source>
        <dbReference type="SAM" id="SignalP"/>
    </source>
</evidence>
<accession>A0AAD5PMK9</accession>
<keyword evidence="1" id="KW-0732">Signal</keyword>
<sequence length="77" mass="8218">MSILKVVSICLVILLVCGPPALAGPVASDDLMDSPSSSLTWSRRGVIPDRHRPNVNKQGNQRFFGGAYKAGYGAFRG</sequence>
<keyword evidence="3" id="KW-1185">Reference proteome</keyword>
<feature type="chain" id="PRO_5042292443" evidence="1">
    <location>
        <begin position="24"/>
        <end position="77"/>
    </location>
</feature>
<comment type="caution">
    <text evidence="2">The sequence shown here is derived from an EMBL/GenBank/DDBJ whole genome shotgun (WGS) entry which is preliminary data.</text>
</comment>
<evidence type="ECO:0000313" key="2">
    <source>
        <dbReference type="EMBL" id="KAI9553141.1"/>
    </source>
</evidence>
<name>A0AAD5PMK9_9CRUS</name>
<reference evidence="2 3" key="1">
    <citation type="submission" date="2022-05" db="EMBL/GenBank/DDBJ databases">
        <title>A multi-omics perspective on studying reproductive biology in Daphnia sinensis.</title>
        <authorList>
            <person name="Jia J."/>
        </authorList>
    </citation>
    <scope>NUCLEOTIDE SEQUENCE [LARGE SCALE GENOMIC DNA]</scope>
    <source>
        <strain evidence="2 3">WSL</strain>
    </source>
</reference>
<protein>
    <submittedName>
        <fullName evidence="2">Uncharacterized protein</fullName>
    </submittedName>
</protein>
<organism evidence="2 3">
    <name type="scientific">Daphnia sinensis</name>
    <dbReference type="NCBI Taxonomy" id="1820382"/>
    <lineage>
        <taxon>Eukaryota</taxon>
        <taxon>Metazoa</taxon>
        <taxon>Ecdysozoa</taxon>
        <taxon>Arthropoda</taxon>
        <taxon>Crustacea</taxon>
        <taxon>Branchiopoda</taxon>
        <taxon>Diplostraca</taxon>
        <taxon>Cladocera</taxon>
        <taxon>Anomopoda</taxon>
        <taxon>Daphniidae</taxon>
        <taxon>Daphnia</taxon>
        <taxon>Daphnia similis group</taxon>
    </lineage>
</organism>
<feature type="signal peptide" evidence="1">
    <location>
        <begin position="1"/>
        <end position="23"/>
    </location>
</feature>
<gene>
    <name evidence="2" type="ORF">GHT06_021034</name>
</gene>